<name>A0A9P4PIF5_9PLEO</name>
<sequence>MLGVGCETDPIHPRLCFFRSPAAGWGGRPAHARCFRTAPNSSRFFFFLSLAMASRPRSNFLTPTERAKLEARERSARRRNRTEGETRSRAPTGDPDPQAPTAREDESRFSLKKLSSRGLPFATLSANRPIPVDGTAAPNRTWLEQMRRITEHPVRYLVATICIAIIFLRCSPHSPSLPARWVDERHELYNISSLTKDINLAEMEDDVATPTRSFYSSLDAASGVEKHVANYVYARLLPSVVMAREETNGYSYGERFGAYMASHVDPATGLGGFASQVALFFADRAKHRRCDRYRALVEAHGATSTRIKQTIEHLDGALQLVATGQARIGAAVAKLEVQRISLERDVRRDLSATPSRLTAADDIKHLEAQANVHRRQKEAMATAEEVVRRQRAKWEELRKKVEYSGNSVSGWLQGGCERLPGHIGFKAFEHQLCADLGKVFSGLSNQKACV</sequence>
<organism evidence="2 3">
    <name type="scientific">Karstenula rhodostoma CBS 690.94</name>
    <dbReference type="NCBI Taxonomy" id="1392251"/>
    <lineage>
        <taxon>Eukaryota</taxon>
        <taxon>Fungi</taxon>
        <taxon>Dikarya</taxon>
        <taxon>Ascomycota</taxon>
        <taxon>Pezizomycotina</taxon>
        <taxon>Dothideomycetes</taxon>
        <taxon>Pleosporomycetidae</taxon>
        <taxon>Pleosporales</taxon>
        <taxon>Massarineae</taxon>
        <taxon>Didymosphaeriaceae</taxon>
        <taxon>Karstenula</taxon>
    </lineage>
</organism>
<comment type="caution">
    <text evidence="2">The sequence shown here is derived from an EMBL/GenBank/DDBJ whole genome shotgun (WGS) entry which is preliminary data.</text>
</comment>
<gene>
    <name evidence="2" type="ORF">P171DRAFT_34223</name>
</gene>
<protein>
    <submittedName>
        <fullName evidence="2">Uncharacterized protein</fullName>
    </submittedName>
</protein>
<accession>A0A9P4PIF5</accession>
<feature type="region of interest" description="Disordered" evidence="1">
    <location>
        <begin position="61"/>
        <end position="110"/>
    </location>
</feature>
<evidence type="ECO:0000313" key="2">
    <source>
        <dbReference type="EMBL" id="KAF2444537.1"/>
    </source>
</evidence>
<proteinExistence type="predicted"/>
<dbReference type="EMBL" id="MU001501">
    <property type="protein sequence ID" value="KAF2444537.1"/>
    <property type="molecule type" value="Genomic_DNA"/>
</dbReference>
<evidence type="ECO:0000256" key="1">
    <source>
        <dbReference type="SAM" id="MobiDB-lite"/>
    </source>
</evidence>
<feature type="compositionally biased region" description="Basic and acidic residues" evidence="1">
    <location>
        <begin position="65"/>
        <end position="74"/>
    </location>
</feature>
<dbReference type="Proteomes" id="UP000799764">
    <property type="component" value="Unassembled WGS sequence"/>
</dbReference>
<reference evidence="2" key="1">
    <citation type="journal article" date="2020" name="Stud. Mycol.">
        <title>101 Dothideomycetes genomes: a test case for predicting lifestyles and emergence of pathogens.</title>
        <authorList>
            <person name="Haridas S."/>
            <person name="Albert R."/>
            <person name="Binder M."/>
            <person name="Bloem J."/>
            <person name="Labutti K."/>
            <person name="Salamov A."/>
            <person name="Andreopoulos B."/>
            <person name="Baker S."/>
            <person name="Barry K."/>
            <person name="Bills G."/>
            <person name="Bluhm B."/>
            <person name="Cannon C."/>
            <person name="Castanera R."/>
            <person name="Culley D."/>
            <person name="Daum C."/>
            <person name="Ezra D."/>
            <person name="Gonzalez J."/>
            <person name="Henrissat B."/>
            <person name="Kuo A."/>
            <person name="Liang C."/>
            <person name="Lipzen A."/>
            <person name="Lutzoni F."/>
            <person name="Magnuson J."/>
            <person name="Mondo S."/>
            <person name="Nolan M."/>
            <person name="Ohm R."/>
            <person name="Pangilinan J."/>
            <person name="Park H.-J."/>
            <person name="Ramirez L."/>
            <person name="Alfaro M."/>
            <person name="Sun H."/>
            <person name="Tritt A."/>
            <person name="Yoshinaga Y."/>
            <person name="Zwiers L.-H."/>
            <person name="Turgeon B."/>
            <person name="Goodwin S."/>
            <person name="Spatafora J."/>
            <person name="Crous P."/>
            <person name="Grigoriev I."/>
        </authorList>
    </citation>
    <scope>NUCLEOTIDE SEQUENCE</scope>
    <source>
        <strain evidence="2">CBS 690.94</strain>
    </source>
</reference>
<keyword evidence="3" id="KW-1185">Reference proteome</keyword>
<evidence type="ECO:0000313" key="3">
    <source>
        <dbReference type="Proteomes" id="UP000799764"/>
    </source>
</evidence>
<dbReference type="AlphaFoldDB" id="A0A9P4PIF5"/>